<evidence type="ECO:0000313" key="2">
    <source>
        <dbReference type="EMBL" id="CAG5122196.1"/>
    </source>
</evidence>
<dbReference type="EMBL" id="CAJHNH020001236">
    <property type="protein sequence ID" value="CAG5122196.1"/>
    <property type="molecule type" value="Genomic_DNA"/>
</dbReference>
<keyword evidence="3" id="KW-1185">Reference proteome</keyword>
<sequence length="250" mass="28023">MDCGHLSLDSSQRHVPGSSILGEAQVSLCDASMKREASHMEDQLSRKAQKKRRSSLSAHRRSITGDVISVFQIGSQTSSESSSQRSTASDGQTSQSGAADMTSLLPNPVNIHMEDIVAKMRAQIAVLHKECQQWTNLLQDYQQQEESSQLLAESLTLQVLDIPEDVKQLAVSDYVTSSPVDLQSVKSRLERSLLQYRFDREACVQDLKLMQETVETIHKSNQWMSSCLLYIPPHGRDHTQVQSVDEFLFM</sequence>
<accession>A0A8S3Z620</accession>
<feature type="compositionally biased region" description="Basic residues" evidence="1">
    <location>
        <begin position="47"/>
        <end position="60"/>
    </location>
</feature>
<dbReference type="AlphaFoldDB" id="A0A8S3Z620"/>
<name>A0A8S3Z620_9EUPU</name>
<comment type="caution">
    <text evidence="2">The sequence shown here is derived from an EMBL/GenBank/DDBJ whole genome shotgun (WGS) entry which is preliminary data.</text>
</comment>
<evidence type="ECO:0000256" key="1">
    <source>
        <dbReference type="SAM" id="MobiDB-lite"/>
    </source>
</evidence>
<feature type="region of interest" description="Disordered" evidence="1">
    <location>
        <begin position="74"/>
        <end position="105"/>
    </location>
</feature>
<feature type="compositionally biased region" description="Low complexity" evidence="1">
    <location>
        <begin position="75"/>
        <end position="89"/>
    </location>
</feature>
<organism evidence="2 3">
    <name type="scientific">Candidula unifasciata</name>
    <dbReference type="NCBI Taxonomy" id="100452"/>
    <lineage>
        <taxon>Eukaryota</taxon>
        <taxon>Metazoa</taxon>
        <taxon>Spiralia</taxon>
        <taxon>Lophotrochozoa</taxon>
        <taxon>Mollusca</taxon>
        <taxon>Gastropoda</taxon>
        <taxon>Heterobranchia</taxon>
        <taxon>Euthyneura</taxon>
        <taxon>Panpulmonata</taxon>
        <taxon>Eupulmonata</taxon>
        <taxon>Stylommatophora</taxon>
        <taxon>Helicina</taxon>
        <taxon>Helicoidea</taxon>
        <taxon>Geomitridae</taxon>
        <taxon>Candidula</taxon>
    </lineage>
</organism>
<dbReference type="GO" id="GO:0000444">
    <property type="term" value="C:MIS12/MIND type complex"/>
    <property type="evidence" value="ECO:0007669"/>
    <property type="project" value="InterPro"/>
</dbReference>
<gene>
    <name evidence="2" type="ORF">CUNI_LOCUS7754</name>
</gene>
<feature type="region of interest" description="Disordered" evidence="1">
    <location>
        <begin position="37"/>
        <end position="60"/>
    </location>
</feature>
<dbReference type="InterPro" id="IPR013218">
    <property type="entry name" value="Dsn1/Mis13"/>
</dbReference>
<evidence type="ECO:0000313" key="3">
    <source>
        <dbReference type="Proteomes" id="UP000678393"/>
    </source>
</evidence>
<dbReference type="Proteomes" id="UP000678393">
    <property type="component" value="Unassembled WGS sequence"/>
</dbReference>
<dbReference type="Pfam" id="PF08202">
    <property type="entry name" value="MIS13"/>
    <property type="match status" value="1"/>
</dbReference>
<reference evidence="2" key="1">
    <citation type="submission" date="2021-04" db="EMBL/GenBank/DDBJ databases">
        <authorList>
            <consortium name="Molecular Ecology Group"/>
        </authorList>
    </citation>
    <scope>NUCLEOTIDE SEQUENCE</scope>
</reference>
<protein>
    <submittedName>
        <fullName evidence="2">Uncharacterized protein</fullName>
    </submittedName>
</protein>
<dbReference type="OrthoDB" id="6095457at2759"/>
<dbReference type="GO" id="GO:0051301">
    <property type="term" value="P:cell division"/>
    <property type="evidence" value="ECO:0007669"/>
    <property type="project" value="InterPro"/>
</dbReference>
<proteinExistence type="predicted"/>
<dbReference type="GO" id="GO:0007059">
    <property type="term" value="P:chromosome segregation"/>
    <property type="evidence" value="ECO:0007669"/>
    <property type="project" value="InterPro"/>
</dbReference>